<name>A0A975T3I4_9NOST</name>
<evidence type="ECO:0000313" key="3">
    <source>
        <dbReference type="Proteomes" id="UP000683511"/>
    </source>
</evidence>
<dbReference type="AlphaFoldDB" id="A0A975T3I4"/>
<reference evidence="2" key="1">
    <citation type="submission" date="2017-04" db="EMBL/GenBank/DDBJ databases">
        <title>Genome deletions in a multicellular cyanobacterial endosymbiont for morphological adaptation in marine diatoms.</title>
        <authorList>
            <person name="Wang Y."/>
            <person name="Gao H."/>
            <person name="Li R."/>
            <person name="Xu X."/>
        </authorList>
    </citation>
    <scope>NUCLEOTIDE SEQUENCE</scope>
    <source>
        <strain evidence="2">FACHB 800</strain>
    </source>
</reference>
<evidence type="ECO:0000259" key="1">
    <source>
        <dbReference type="Pfam" id="PF13480"/>
    </source>
</evidence>
<dbReference type="PANTHER" id="PTHR36174">
    <property type="entry name" value="LIPID II:GLYCINE GLYCYLTRANSFERASE"/>
    <property type="match status" value="1"/>
</dbReference>
<dbReference type="EMBL" id="CP021056">
    <property type="protein sequence ID" value="QXE21424.1"/>
    <property type="molecule type" value="Genomic_DNA"/>
</dbReference>
<dbReference type="InterPro" id="IPR050644">
    <property type="entry name" value="PG_Glycine_Bridge_Synth"/>
</dbReference>
<dbReference type="KEGG" id="rsin:B6N60_00098"/>
<dbReference type="PANTHER" id="PTHR36174:SF1">
    <property type="entry name" value="LIPID II:GLYCINE GLYCYLTRANSFERASE"/>
    <property type="match status" value="1"/>
</dbReference>
<protein>
    <recommendedName>
        <fullName evidence="1">BioF2-like acetyltransferase domain-containing protein</fullName>
    </recommendedName>
</protein>
<gene>
    <name evidence="2" type="ORF">B6N60_00098</name>
</gene>
<dbReference type="Pfam" id="PF13480">
    <property type="entry name" value="Acetyltransf_6"/>
    <property type="match status" value="1"/>
</dbReference>
<accession>A0A975T3I4</accession>
<dbReference type="InterPro" id="IPR038740">
    <property type="entry name" value="BioF2-like_GNAT_dom"/>
</dbReference>
<evidence type="ECO:0000313" key="2">
    <source>
        <dbReference type="EMBL" id="QXE21424.1"/>
    </source>
</evidence>
<dbReference type="Proteomes" id="UP000683511">
    <property type="component" value="Chromosome"/>
</dbReference>
<keyword evidence="3" id="KW-1185">Reference proteome</keyword>
<dbReference type="SUPFAM" id="SSF55729">
    <property type="entry name" value="Acyl-CoA N-acyltransferases (Nat)"/>
    <property type="match status" value="1"/>
</dbReference>
<proteinExistence type="predicted"/>
<organism evidence="2 3">
    <name type="scientific">Richelia sinica FACHB-800</name>
    <dbReference type="NCBI Taxonomy" id="1357546"/>
    <lineage>
        <taxon>Bacteria</taxon>
        <taxon>Bacillati</taxon>
        <taxon>Cyanobacteriota</taxon>
        <taxon>Cyanophyceae</taxon>
        <taxon>Nostocales</taxon>
        <taxon>Nostocaceae</taxon>
        <taxon>Richelia</taxon>
    </lineage>
</organism>
<feature type="domain" description="BioF2-like acetyltransferase" evidence="1">
    <location>
        <begin position="183"/>
        <end position="307"/>
    </location>
</feature>
<dbReference type="InterPro" id="IPR016181">
    <property type="entry name" value="Acyl_CoA_acyltransferase"/>
</dbReference>
<dbReference type="Gene3D" id="3.40.630.30">
    <property type="match status" value="1"/>
</dbReference>
<sequence>MLKYQPYKYDIQGLSMEIQFIEPVDPLWINLLQNIQHDIYHLPTYLLAEAQKNSAIAEMISISENDKIFCLPYLLRSCNNMFDEFTIYEEIFDIVSPNGYPGFLLNEAAANTPEFLKLALDQLVNVLQTKNICSAFLRLHPIINQGCHAILPTELCHVSGQTVSINLTLAEAEIWQQTRPEHRTHINRCKRSGFMAKILPLEAYLDEFLEVYNQTMERVNAKQYFYFNREYFQDLLALEEKVFLCIVDLDSKVACAGIFTECCEIVQYHLGGTKTEFLKQAPSKLMFDYVRFWAKKRGNKFMHLGGGVGAAQDSLYHFKVGFATDKHPFLTLRLITDKDKYSSLISARAKILQVDPETVLQSNFFPAYRSLN</sequence>